<gene>
    <name evidence="4" type="ordered locus">KNP414_00375</name>
</gene>
<sequence length="152" mass="17740">MRMEPVRPEDEALLYSLYAGSRQEELDTWGWEPQARDLFLSMQYRLQQQSYRSQYPESDHRIIVHEEQRVGHVRIDRSGDDLRLVDLSLLPAWRGRGIGTQLLRELQMEAGAAGRCIRLSVLEGSPAARLYERLGFETVGQPSVYHQMRWKP</sequence>
<dbReference type="SUPFAM" id="SSF55729">
    <property type="entry name" value="Acyl-CoA N-acyltransferases (Nat)"/>
    <property type="match status" value="1"/>
</dbReference>
<reference evidence="5" key="1">
    <citation type="submission" date="2011-06" db="EMBL/GenBank/DDBJ databases">
        <title>Complete genome sequence of Paenibacillus mucilaginosus KNP414.</title>
        <authorList>
            <person name="Wang J."/>
            <person name="Hu S."/>
            <person name="Hu X."/>
            <person name="Zhang B."/>
            <person name="Dong D."/>
            <person name="Zhang S."/>
            <person name="Zhao K."/>
            <person name="Wu D."/>
        </authorList>
    </citation>
    <scope>NUCLEOTIDE SEQUENCE [LARGE SCALE GENOMIC DNA]</scope>
    <source>
        <strain evidence="5">KNP414</strain>
    </source>
</reference>
<evidence type="ECO:0000313" key="5">
    <source>
        <dbReference type="Proteomes" id="UP000006620"/>
    </source>
</evidence>
<dbReference type="Pfam" id="PF13508">
    <property type="entry name" value="Acetyltransf_7"/>
    <property type="match status" value="1"/>
</dbReference>
<dbReference type="EMBL" id="CP002869">
    <property type="protein sequence ID" value="AEI39000.1"/>
    <property type="molecule type" value="Genomic_DNA"/>
</dbReference>
<evidence type="ECO:0000313" key="4">
    <source>
        <dbReference type="EMBL" id="AEI39000.1"/>
    </source>
</evidence>
<organism evidence="4 5">
    <name type="scientific">Paenibacillus mucilaginosus (strain KNP414)</name>
    <dbReference type="NCBI Taxonomy" id="1036673"/>
    <lineage>
        <taxon>Bacteria</taxon>
        <taxon>Bacillati</taxon>
        <taxon>Bacillota</taxon>
        <taxon>Bacilli</taxon>
        <taxon>Bacillales</taxon>
        <taxon>Paenibacillaceae</taxon>
        <taxon>Paenibacillus</taxon>
    </lineage>
</organism>
<evidence type="ECO:0000256" key="1">
    <source>
        <dbReference type="ARBA" id="ARBA00022679"/>
    </source>
</evidence>
<dbReference type="PANTHER" id="PTHR43420">
    <property type="entry name" value="ACETYLTRANSFERASE"/>
    <property type="match status" value="1"/>
</dbReference>
<dbReference type="Gene3D" id="3.40.630.30">
    <property type="match status" value="1"/>
</dbReference>
<dbReference type="PATRIC" id="fig|1036673.3.peg.329"/>
<dbReference type="GO" id="GO:0016747">
    <property type="term" value="F:acyltransferase activity, transferring groups other than amino-acyl groups"/>
    <property type="evidence" value="ECO:0007669"/>
    <property type="project" value="InterPro"/>
</dbReference>
<evidence type="ECO:0000259" key="3">
    <source>
        <dbReference type="PROSITE" id="PS51186"/>
    </source>
</evidence>
<protein>
    <submittedName>
        <fullName evidence="4">GCN5-related N-acetyltransferase</fullName>
    </submittedName>
</protein>
<name>F8FNG3_PAEMK</name>
<dbReference type="HOGENOM" id="CLU_013985_22_0_9"/>
<dbReference type="InterPro" id="IPR016181">
    <property type="entry name" value="Acyl_CoA_acyltransferase"/>
</dbReference>
<keyword evidence="2" id="KW-0012">Acyltransferase</keyword>
<dbReference type="Proteomes" id="UP000006620">
    <property type="component" value="Chromosome"/>
</dbReference>
<keyword evidence="1 4" id="KW-0808">Transferase</keyword>
<evidence type="ECO:0000256" key="2">
    <source>
        <dbReference type="ARBA" id="ARBA00023315"/>
    </source>
</evidence>
<dbReference type="PANTHER" id="PTHR43420:SF47">
    <property type="entry name" value="N-ACETYLTRANSFERASE DOMAIN-CONTAINING PROTEIN"/>
    <property type="match status" value="1"/>
</dbReference>
<proteinExistence type="predicted"/>
<dbReference type="KEGG" id="pms:KNP414_00375"/>
<dbReference type="InterPro" id="IPR050680">
    <property type="entry name" value="YpeA/RimI_acetyltransf"/>
</dbReference>
<dbReference type="CDD" id="cd04301">
    <property type="entry name" value="NAT_SF"/>
    <property type="match status" value="1"/>
</dbReference>
<dbReference type="PROSITE" id="PS51186">
    <property type="entry name" value="GNAT"/>
    <property type="match status" value="1"/>
</dbReference>
<reference evidence="4 5" key="2">
    <citation type="journal article" date="2013" name="Genome Announc.">
        <title>Genome Sequence of Growth-Improving Paenibacillus mucilaginosus Strain KNP414.</title>
        <authorList>
            <person name="Lu J.J."/>
            <person name="Wang J.F."/>
            <person name="Hu X.F."/>
        </authorList>
    </citation>
    <scope>NUCLEOTIDE SEQUENCE [LARGE SCALE GENOMIC DNA]</scope>
    <source>
        <strain evidence="4 5">KNP414</strain>
    </source>
</reference>
<dbReference type="InterPro" id="IPR000182">
    <property type="entry name" value="GNAT_dom"/>
</dbReference>
<dbReference type="AlphaFoldDB" id="F8FNG3"/>
<feature type="domain" description="N-acetyltransferase" evidence="3">
    <location>
        <begin position="1"/>
        <end position="152"/>
    </location>
</feature>
<accession>F8FNG3</accession>